<dbReference type="RefSeq" id="WP_204027018.1">
    <property type="nucleotide sequence ID" value="NZ_BOOW01000023.1"/>
</dbReference>
<comment type="caution">
    <text evidence="1">The sequence shown here is derived from an EMBL/GenBank/DDBJ whole genome shotgun (WGS) entry which is preliminary data.</text>
</comment>
<sequence length="134" mass="14071">MDSASQGAADLLMGLGRAAVRFGEMGQVVYQAHAPFVRWEPYTRLAVSAVAVGMMFTLPDGGGLDFEVTVVAGETGFRVEGGVTLDGESLVRLPAVETAHVQECLAALGTHVDKVTEPAGQLVGERLEALQEVD</sequence>
<evidence type="ECO:0000313" key="2">
    <source>
        <dbReference type="Proteomes" id="UP000606172"/>
    </source>
</evidence>
<reference evidence="1" key="1">
    <citation type="submission" date="2021-01" db="EMBL/GenBank/DDBJ databases">
        <title>Whole genome shotgun sequence of Sinosporangium siamense NBRC 109515.</title>
        <authorList>
            <person name="Komaki H."/>
            <person name="Tamura T."/>
        </authorList>
    </citation>
    <scope>NUCLEOTIDE SEQUENCE</scope>
    <source>
        <strain evidence="1">NBRC 109515</strain>
    </source>
</reference>
<evidence type="ECO:0000313" key="1">
    <source>
        <dbReference type="EMBL" id="GII93528.1"/>
    </source>
</evidence>
<proteinExistence type="predicted"/>
<protein>
    <submittedName>
        <fullName evidence="1">Uncharacterized protein</fullName>
    </submittedName>
</protein>
<dbReference type="EMBL" id="BOOW01000023">
    <property type="protein sequence ID" value="GII93528.1"/>
    <property type="molecule type" value="Genomic_DNA"/>
</dbReference>
<keyword evidence="2" id="KW-1185">Reference proteome</keyword>
<dbReference type="Proteomes" id="UP000606172">
    <property type="component" value="Unassembled WGS sequence"/>
</dbReference>
<gene>
    <name evidence="1" type="ORF">Ssi02_37590</name>
</gene>
<accession>A0A919V7J8</accession>
<organism evidence="1 2">
    <name type="scientific">Sinosporangium siamense</name>
    <dbReference type="NCBI Taxonomy" id="1367973"/>
    <lineage>
        <taxon>Bacteria</taxon>
        <taxon>Bacillati</taxon>
        <taxon>Actinomycetota</taxon>
        <taxon>Actinomycetes</taxon>
        <taxon>Streptosporangiales</taxon>
        <taxon>Streptosporangiaceae</taxon>
        <taxon>Sinosporangium</taxon>
    </lineage>
</organism>
<dbReference type="AlphaFoldDB" id="A0A919V7J8"/>
<name>A0A919V7J8_9ACTN</name>